<evidence type="ECO:0000313" key="2">
    <source>
        <dbReference type="EMBL" id="MFC0548703.1"/>
    </source>
</evidence>
<dbReference type="PANTHER" id="PTHR43433">
    <property type="entry name" value="HYDROLASE, ALPHA/BETA FOLD FAMILY PROTEIN"/>
    <property type="match status" value="1"/>
</dbReference>
<keyword evidence="3" id="KW-1185">Reference proteome</keyword>
<dbReference type="Proteomes" id="UP001589810">
    <property type="component" value="Unassembled WGS sequence"/>
</dbReference>
<keyword evidence="2" id="KW-0378">Hydrolase</keyword>
<dbReference type="Gene3D" id="3.40.50.1820">
    <property type="entry name" value="alpha/beta hydrolase"/>
    <property type="match status" value="1"/>
</dbReference>
<dbReference type="GO" id="GO:0016787">
    <property type="term" value="F:hydrolase activity"/>
    <property type="evidence" value="ECO:0007669"/>
    <property type="project" value="UniProtKB-KW"/>
</dbReference>
<accession>A0ABV6N7X0</accession>
<evidence type="ECO:0000313" key="3">
    <source>
        <dbReference type="Proteomes" id="UP001589810"/>
    </source>
</evidence>
<evidence type="ECO:0000259" key="1">
    <source>
        <dbReference type="Pfam" id="PF00561"/>
    </source>
</evidence>
<gene>
    <name evidence="2" type="ORF">ACFFH7_44850</name>
</gene>
<dbReference type="RefSeq" id="WP_273941884.1">
    <property type="nucleotide sequence ID" value="NZ_CP097263.1"/>
</dbReference>
<feature type="domain" description="AB hydrolase-1" evidence="1">
    <location>
        <begin position="22"/>
        <end position="107"/>
    </location>
</feature>
<name>A0ABV6N7X0_9PSEU</name>
<sequence>MSGIRSFDGVRIAYQELGVGRPVVLVHGFMGNGSQWITGGHAAALAAAGFRVIMPDLRGHGGSERHCDYPPDVLADDLLALVAELGLDDYDLGGYSLGGRVTLRALVRGARPRRAIIAGQGITGGGAGNRRALAAIARGGELDEEARQFAGWLSQLDADPQAMLHVLDAQVPTSVDEARRIEVPTLVVVGDRDERRASAADLAAALPSSQYLLVPGDHWTAFTSPELSTAVLDWSSKPFDAR</sequence>
<dbReference type="SUPFAM" id="SSF53474">
    <property type="entry name" value="alpha/beta-Hydrolases"/>
    <property type="match status" value="1"/>
</dbReference>
<dbReference type="InterPro" id="IPR029058">
    <property type="entry name" value="AB_hydrolase_fold"/>
</dbReference>
<dbReference type="PANTHER" id="PTHR43433:SF4">
    <property type="entry name" value="NON-HEME CHLOROPEROXIDASE-RELATED"/>
    <property type="match status" value="1"/>
</dbReference>
<comment type="caution">
    <text evidence="2">The sequence shown here is derived from an EMBL/GenBank/DDBJ whole genome shotgun (WGS) entry which is preliminary data.</text>
</comment>
<dbReference type="EMBL" id="JBHLUD010000019">
    <property type="protein sequence ID" value="MFC0548703.1"/>
    <property type="molecule type" value="Genomic_DNA"/>
</dbReference>
<dbReference type="InterPro" id="IPR050471">
    <property type="entry name" value="AB_hydrolase"/>
</dbReference>
<dbReference type="PRINTS" id="PR00111">
    <property type="entry name" value="ABHYDROLASE"/>
</dbReference>
<dbReference type="Pfam" id="PF00561">
    <property type="entry name" value="Abhydrolase_1"/>
    <property type="match status" value="1"/>
</dbReference>
<dbReference type="InterPro" id="IPR000073">
    <property type="entry name" value="AB_hydrolase_1"/>
</dbReference>
<reference evidence="2 3" key="1">
    <citation type="submission" date="2024-09" db="EMBL/GenBank/DDBJ databases">
        <authorList>
            <person name="Sun Q."/>
            <person name="Mori K."/>
        </authorList>
    </citation>
    <scope>NUCLEOTIDE SEQUENCE [LARGE SCALE GENOMIC DNA]</scope>
    <source>
        <strain evidence="2 3">TBRC 1432</strain>
    </source>
</reference>
<proteinExistence type="predicted"/>
<organism evidence="2 3">
    <name type="scientific">Kutzneria chonburiensis</name>
    <dbReference type="NCBI Taxonomy" id="1483604"/>
    <lineage>
        <taxon>Bacteria</taxon>
        <taxon>Bacillati</taxon>
        <taxon>Actinomycetota</taxon>
        <taxon>Actinomycetes</taxon>
        <taxon>Pseudonocardiales</taxon>
        <taxon>Pseudonocardiaceae</taxon>
        <taxon>Kutzneria</taxon>
    </lineage>
</organism>
<protein>
    <submittedName>
        <fullName evidence="2">Alpha/beta fold hydrolase</fullName>
    </submittedName>
</protein>